<gene>
    <name evidence="4" type="ORF">COEREDRAFT_80409</name>
</gene>
<dbReference type="Pfam" id="PF12051">
    <property type="entry name" value="DUF3533"/>
    <property type="match status" value="1"/>
</dbReference>
<feature type="transmembrane region" description="Helical" evidence="2">
    <location>
        <begin position="211"/>
        <end position="236"/>
    </location>
</feature>
<dbReference type="PANTHER" id="PTHR34814:SF2">
    <property type="entry name" value="DUF3533 DOMAIN-CONTAINING PROTEIN"/>
    <property type="match status" value="1"/>
</dbReference>
<dbReference type="InterPro" id="IPR053001">
    <property type="entry name" value="MNNG_permease-like"/>
</dbReference>
<dbReference type="PANTHER" id="PTHR34814">
    <property type="entry name" value="NITROSOGUANIDINE RESISTANCE PROTEIN SNG1"/>
    <property type="match status" value="1"/>
</dbReference>
<name>A0A2G5BGC7_COERN</name>
<evidence type="ECO:0000256" key="2">
    <source>
        <dbReference type="SAM" id="Phobius"/>
    </source>
</evidence>
<accession>A0A2G5BGC7</accession>
<feature type="region of interest" description="Disordered" evidence="1">
    <location>
        <begin position="400"/>
        <end position="445"/>
    </location>
</feature>
<dbReference type="InterPro" id="IPR022703">
    <property type="entry name" value="DUF3533"/>
</dbReference>
<dbReference type="EMBL" id="KZ303493">
    <property type="protein sequence ID" value="PIA17757.1"/>
    <property type="molecule type" value="Genomic_DNA"/>
</dbReference>
<dbReference type="GO" id="GO:0016020">
    <property type="term" value="C:membrane"/>
    <property type="evidence" value="ECO:0007669"/>
    <property type="project" value="TreeGrafter"/>
</dbReference>
<feature type="transmembrane region" description="Helical" evidence="2">
    <location>
        <begin position="170"/>
        <end position="190"/>
    </location>
</feature>
<evidence type="ECO:0000259" key="3">
    <source>
        <dbReference type="Pfam" id="PF12051"/>
    </source>
</evidence>
<feature type="domain" description="DUF3533" evidence="3">
    <location>
        <begin position="3"/>
        <end position="346"/>
    </location>
</feature>
<feature type="transmembrane region" description="Helical" evidence="2">
    <location>
        <begin position="248"/>
        <end position="265"/>
    </location>
</feature>
<reference evidence="4 5" key="1">
    <citation type="journal article" date="2015" name="Genome Biol. Evol.">
        <title>Phylogenomic analyses indicate that early fungi evolved digesting cell walls of algal ancestors of land plants.</title>
        <authorList>
            <person name="Chang Y."/>
            <person name="Wang S."/>
            <person name="Sekimoto S."/>
            <person name="Aerts A.L."/>
            <person name="Choi C."/>
            <person name="Clum A."/>
            <person name="LaButti K.M."/>
            <person name="Lindquist E.A."/>
            <person name="Yee Ngan C."/>
            <person name="Ohm R.A."/>
            <person name="Salamov A.A."/>
            <person name="Grigoriev I.V."/>
            <person name="Spatafora J.W."/>
            <person name="Berbee M.L."/>
        </authorList>
    </citation>
    <scope>NUCLEOTIDE SEQUENCE [LARGE SCALE GENOMIC DNA]</scope>
    <source>
        <strain evidence="4 5">NRRL 1564</strain>
    </source>
</reference>
<dbReference type="STRING" id="763665.A0A2G5BGC7"/>
<organism evidence="4 5">
    <name type="scientific">Coemansia reversa (strain ATCC 12441 / NRRL 1564)</name>
    <dbReference type="NCBI Taxonomy" id="763665"/>
    <lineage>
        <taxon>Eukaryota</taxon>
        <taxon>Fungi</taxon>
        <taxon>Fungi incertae sedis</taxon>
        <taxon>Zoopagomycota</taxon>
        <taxon>Kickxellomycotina</taxon>
        <taxon>Kickxellomycetes</taxon>
        <taxon>Kickxellales</taxon>
        <taxon>Kickxellaceae</taxon>
        <taxon>Coemansia</taxon>
    </lineage>
</organism>
<dbReference type="AlphaFoldDB" id="A0A2G5BGC7"/>
<keyword evidence="2" id="KW-1133">Transmembrane helix</keyword>
<feature type="transmembrane region" description="Helical" evidence="2">
    <location>
        <begin position="333"/>
        <end position="353"/>
    </location>
</feature>
<proteinExistence type="predicted"/>
<evidence type="ECO:0000256" key="1">
    <source>
        <dbReference type="SAM" id="MobiDB-lite"/>
    </source>
</evidence>
<evidence type="ECO:0000313" key="5">
    <source>
        <dbReference type="Proteomes" id="UP000242474"/>
    </source>
</evidence>
<keyword evidence="2" id="KW-0812">Transmembrane</keyword>
<protein>
    <recommendedName>
        <fullName evidence="3">DUF3533 domain-containing protein</fullName>
    </recommendedName>
</protein>
<keyword evidence="5" id="KW-1185">Reference proteome</keyword>
<feature type="compositionally biased region" description="Low complexity" evidence="1">
    <location>
        <begin position="411"/>
        <end position="428"/>
    </location>
</feature>
<dbReference type="Proteomes" id="UP000242474">
    <property type="component" value="Unassembled WGS sequence"/>
</dbReference>
<evidence type="ECO:0000313" key="4">
    <source>
        <dbReference type="EMBL" id="PIA17757.1"/>
    </source>
</evidence>
<feature type="transmembrane region" description="Helical" evidence="2">
    <location>
        <begin position="277"/>
        <end position="295"/>
    </location>
</feature>
<sequence>MRHIKDATVIFRNFDNSQMARDLSTLIVESYKDASMPSLKNYTDHSKYSSIEAIKEAVWKGDAWAAVFINEGFGNRLDQALTEGTNYNPEEAVTVITEESRHYFKAMTINKGVQNGLTALESPFAKNIFNQLLESADNNVLAVISKANSKALITPFSYTVDNVAPYHFDLSMYILSVTLSLCMVVGSFIPSNMWKSIEEPFFKQVRVLQIIALRAFINVLWAIIICLQATGIVFLFRGATWSPNVGDFFAMFAIFLLNTLAFTFFIDCMQNLVHPRFLLGGYFMTLFVNISAAIFGTELNNHFFRISYAMPFHNTGLMLRTLLTDGSYNKLDFAITINILWTLFWWIISVFLISRKARLVQAGEMTMSNVPPPPSSPPPPAEDVAVALDAEGVDQAVKLQERREEEEEYISSASISPTTTPGASGSTITDRHKAYSASDLEIEDE</sequence>
<dbReference type="OrthoDB" id="2140105at2759"/>
<keyword evidence="2" id="KW-0472">Membrane</keyword>